<evidence type="ECO:0000313" key="4">
    <source>
        <dbReference type="Proteomes" id="UP000663836"/>
    </source>
</evidence>
<gene>
    <name evidence="3" type="ORF">JBS370_LOCUS793</name>
</gene>
<feature type="transmembrane region" description="Helical" evidence="1">
    <location>
        <begin position="308"/>
        <end position="330"/>
    </location>
</feature>
<dbReference type="Proteomes" id="UP000663836">
    <property type="component" value="Unassembled WGS sequence"/>
</dbReference>
<comment type="caution">
    <text evidence="3">The sequence shown here is derived from an EMBL/GenBank/DDBJ whole genome shotgun (WGS) entry which is preliminary data.</text>
</comment>
<feature type="transmembrane region" description="Helical" evidence="1">
    <location>
        <begin position="142"/>
        <end position="165"/>
    </location>
</feature>
<organism evidence="3 4">
    <name type="scientific">Rotaria sordida</name>
    <dbReference type="NCBI Taxonomy" id="392033"/>
    <lineage>
        <taxon>Eukaryota</taxon>
        <taxon>Metazoa</taxon>
        <taxon>Spiralia</taxon>
        <taxon>Gnathifera</taxon>
        <taxon>Rotifera</taxon>
        <taxon>Eurotatoria</taxon>
        <taxon>Bdelloidea</taxon>
        <taxon>Philodinida</taxon>
        <taxon>Philodinidae</taxon>
        <taxon>Rotaria</taxon>
    </lineage>
</organism>
<reference evidence="3" key="1">
    <citation type="submission" date="2021-02" db="EMBL/GenBank/DDBJ databases">
        <authorList>
            <person name="Nowell W R."/>
        </authorList>
    </citation>
    <scope>NUCLEOTIDE SEQUENCE</scope>
</reference>
<name>A0A818J7P7_9BILA</name>
<proteinExistence type="predicted"/>
<feature type="signal peptide" evidence="2">
    <location>
        <begin position="1"/>
        <end position="19"/>
    </location>
</feature>
<dbReference type="AlphaFoldDB" id="A0A818J7P7"/>
<keyword evidence="2" id="KW-0732">Signal</keyword>
<evidence type="ECO:0000256" key="2">
    <source>
        <dbReference type="SAM" id="SignalP"/>
    </source>
</evidence>
<dbReference type="EMBL" id="CAJOBD010000023">
    <property type="protein sequence ID" value="CAF3539675.1"/>
    <property type="molecule type" value="Genomic_DNA"/>
</dbReference>
<sequence length="339" mass="38636">MNILLVCVFILFNVPQYQCETPSCKTNCTTVEECWHEALAYRSSELIEQLFSFSSLSVHIDTFQRHHPGELNDSILLVDNALENHLLNESIVSKLNINLFQATKQLLIDLCTNLTLKPIETVEALPTLMCSLSTCSSDLRNFMVLFIISILIASLVLLICIVQLFQTYRRVYPTKKIPLLAPSTNQLRNCNTADGTLECWKTTTDGFAYGLSTAMIDFCQVILEVRHLKNESEDWYNFTRNKLAQQIEKYELDEEVQQLTKENIEHIAMSLLDNCFYASSSIISLEPSCPSCSEAQTKLMKGWGLSSIIIISIALLLVFIILLLYAFYVYHTHRSYISI</sequence>
<evidence type="ECO:0000313" key="3">
    <source>
        <dbReference type="EMBL" id="CAF3539675.1"/>
    </source>
</evidence>
<protein>
    <submittedName>
        <fullName evidence="3">Uncharacterized protein</fullName>
    </submittedName>
</protein>
<feature type="chain" id="PRO_5032903013" evidence="2">
    <location>
        <begin position="20"/>
        <end position="339"/>
    </location>
</feature>
<keyword evidence="1" id="KW-1133">Transmembrane helix</keyword>
<accession>A0A818J7P7</accession>
<keyword evidence="1" id="KW-0472">Membrane</keyword>
<evidence type="ECO:0000256" key="1">
    <source>
        <dbReference type="SAM" id="Phobius"/>
    </source>
</evidence>
<keyword evidence="1" id="KW-0812">Transmembrane</keyword>